<reference evidence="3" key="2">
    <citation type="submission" date="2025-08" db="UniProtKB">
        <authorList>
            <consortium name="RefSeq"/>
        </authorList>
    </citation>
    <scope>IDENTIFICATION</scope>
    <source>
        <tissue evidence="3">Leaf</tissue>
    </source>
</reference>
<dbReference type="PANTHER" id="PTHR31111">
    <property type="entry name" value="BNAA05G37150D PROTEIN-RELATED"/>
    <property type="match status" value="1"/>
</dbReference>
<evidence type="ECO:0000313" key="2">
    <source>
        <dbReference type="Proteomes" id="UP000504610"/>
    </source>
</evidence>
<dbReference type="GeneID" id="130498540"/>
<dbReference type="PANTHER" id="PTHR31111:SF125">
    <property type="entry name" value="F-BOX PROTEIN CPR30-LIKE"/>
    <property type="match status" value="1"/>
</dbReference>
<dbReference type="Proteomes" id="UP000504610">
    <property type="component" value="Chromosome 8"/>
</dbReference>
<dbReference type="Pfam" id="PF00646">
    <property type="entry name" value="F-box"/>
    <property type="match status" value="1"/>
</dbReference>
<reference evidence="2" key="1">
    <citation type="journal article" date="2019" name="Database">
        <title>The radish genome database (RadishGD): an integrated information resource for radish genomics.</title>
        <authorList>
            <person name="Yu H.J."/>
            <person name="Baek S."/>
            <person name="Lee Y.J."/>
            <person name="Cho A."/>
            <person name="Mun J.H."/>
        </authorList>
    </citation>
    <scope>NUCLEOTIDE SEQUENCE [LARGE SCALE GENOMIC DNA]</scope>
    <source>
        <strain evidence="2">cv. WK10039</strain>
    </source>
</reference>
<dbReference type="SUPFAM" id="SSF81383">
    <property type="entry name" value="F-box domain"/>
    <property type="match status" value="1"/>
</dbReference>
<dbReference type="RefSeq" id="XP_056847966.1">
    <property type="nucleotide sequence ID" value="XM_056991986.1"/>
</dbReference>
<dbReference type="AlphaFoldDB" id="A0A9W3C915"/>
<dbReference type="KEGG" id="rsz:130498540"/>
<feature type="domain" description="F-box" evidence="1">
    <location>
        <begin position="31"/>
        <end position="71"/>
    </location>
</feature>
<sequence length="280" mass="31678">MKARRRNVREDWRIIITRSITRSNHSMEEPLPIDLIFEVLSRLPAKSIAISRCVSKLWASMILRPCFTELFLTRSWARPQVLLACQDHNDGLSFFSSPQLQNPDVSSSPVTANYHMTYPYDVSFEIPGLPVHGLVCVITKRVVKRRKETVHVICNPSTGESLTLPKVTTQRVGVRNLFGYDPIDKQFKVLCMTSAGCTGDGVLYREHQVLTLGTGNLLWRKIKCCIPHAPAPEQDICINGVLYYPARNSTAETMLACFDVRSEKFRLITRMQKPSGGLEL</sequence>
<name>A0A9W3C915_RAPSA</name>
<evidence type="ECO:0000259" key="1">
    <source>
        <dbReference type="SMART" id="SM00256"/>
    </source>
</evidence>
<protein>
    <submittedName>
        <fullName evidence="3">F-box protein DOR-like</fullName>
    </submittedName>
</protein>
<keyword evidence="2" id="KW-1185">Reference proteome</keyword>
<dbReference type="OrthoDB" id="1076913at2759"/>
<organism evidence="2 3">
    <name type="scientific">Raphanus sativus</name>
    <name type="common">Radish</name>
    <name type="synonym">Raphanus raphanistrum var. sativus</name>
    <dbReference type="NCBI Taxonomy" id="3726"/>
    <lineage>
        <taxon>Eukaryota</taxon>
        <taxon>Viridiplantae</taxon>
        <taxon>Streptophyta</taxon>
        <taxon>Embryophyta</taxon>
        <taxon>Tracheophyta</taxon>
        <taxon>Spermatophyta</taxon>
        <taxon>Magnoliopsida</taxon>
        <taxon>eudicotyledons</taxon>
        <taxon>Gunneridae</taxon>
        <taxon>Pentapetalae</taxon>
        <taxon>rosids</taxon>
        <taxon>malvids</taxon>
        <taxon>Brassicales</taxon>
        <taxon>Brassicaceae</taxon>
        <taxon>Brassiceae</taxon>
        <taxon>Raphanus</taxon>
    </lineage>
</organism>
<dbReference type="SMART" id="SM00256">
    <property type="entry name" value="FBOX"/>
    <property type="match status" value="1"/>
</dbReference>
<dbReference type="InterPro" id="IPR013187">
    <property type="entry name" value="F-box-assoc_dom_typ3"/>
</dbReference>
<dbReference type="InterPro" id="IPR036047">
    <property type="entry name" value="F-box-like_dom_sf"/>
</dbReference>
<dbReference type="InterPro" id="IPR001810">
    <property type="entry name" value="F-box_dom"/>
</dbReference>
<gene>
    <name evidence="3" type="primary">LOC130498540</name>
</gene>
<dbReference type="Pfam" id="PF08268">
    <property type="entry name" value="FBA_3"/>
    <property type="match status" value="1"/>
</dbReference>
<proteinExistence type="predicted"/>
<evidence type="ECO:0000313" key="3">
    <source>
        <dbReference type="RefSeq" id="XP_056847966.1"/>
    </source>
</evidence>
<accession>A0A9W3C915</accession>
<dbReference type="NCBIfam" id="TIGR01640">
    <property type="entry name" value="F_box_assoc_1"/>
    <property type="match status" value="1"/>
</dbReference>
<dbReference type="InterPro" id="IPR017451">
    <property type="entry name" value="F-box-assoc_interact_dom"/>
</dbReference>